<dbReference type="EMBL" id="JAHLQT010002534">
    <property type="protein sequence ID" value="KAG7176923.1"/>
    <property type="molecule type" value="Genomic_DNA"/>
</dbReference>
<dbReference type="Proteomes" id="UP000747542">
    <property type="component" value="Unassembled WGS sequence"/>
</dbReference>
<accession>A0A8J5NCV2</accession>
<feature type="region of interest" description="Disordered" evidence="1">
    <location>
        <begin position="107"/>
        <end position="218"/>
    </location>
</feature>
<sequence length="530" mass="57698">MGVVSGLIIGDEGPPGVATEKTPVYFPILPGDFKDFGIKLGGSGKGRVQKVDMPVTTTKPTTTTDRLPINLDGVISHVALESLRPLTSHSFGEKMPTALALIGPIRTRAPSTPTRAPSSPTQAPTIPTRAPRLPSRAPRPSTRTPSPPTSIVTLPTRAPRPSTGASHPPTRTSNPSVRGPARSTTYVPRRTTPAPPPTPSRRVSLPPPTTPAPPTLTTAIPNKFVKLRPAYTPIPTPRPSTVPTRVPTTSRNRVNYTPHGSSRHTSRTPTQVPARVSSRAPSLAPTHTPTHASTTRPATVRLISRRPKFESSRLSVVEKDDVQRPTPAPTTAYRTPTPPTVAVTTTTSRSYSRRRPSANSTPRRQYLSSTGKNRQASPVYRTSTKAYRAPSSLYHVRGPSTTTVTAPAQPDFVQSDQNIYVPVEYDEDAIPGEAGVDYPVYASVPDTTFTCEAQQHPGLYADVDAQCQTFHICQEDGRQDAFLCPNGTVFNQQYFVCDWWYNFSCDHASRFYSLNALIYELPDTDKYSRK</sequence>
<feature type="domain" description="Chitin-binding type-2" evidence="2">
    <location>
        <begin position="448"/>
        <end position="507"/>
    </location>
</feature>
<dbReference type="Gene3D" id="2.170.140.10">
    <property type="entry name" value="Chitin binding domain"/>
    <property type="match status" value="1"/>
</dbReference>
<evidence type="ECO:0000256" key="1">
    <source>
        <dbReference type="SAM" id="MobiDB-lite"/>
    </source>
</evidence>
<dbReference type="SMART" id="SM00494">
    <property type="entry name" value="ChtBD2"/>
    <property type="match status" value="1"/>
</dbReference>
<dbReference type="Pfam" id="PF01607">
    <property type="entry name" value="CBM_14"/>
    <property type="match status" value="1"/>
</dbReference>
<reference evidence="3" key="1">
    <citation type="journal article" date="2021" name="Sci. Adv.">
        <title>The American lobster genome reveals insights on longevity, neural, and immune adaptations.</title>
        <authorList>
            <person name="Polinski J.M."/>
            <person name="Zimin A.V."/>
            <person name="Clark K.F."/>
            <person name="Kohn A.B."/>
            <person name="Sadowski N."/>
            <person name="Timp W."/>
            <person name="Ptitsyn A."/>
            <person name="Khanna P."/>
            <person name="Romanova D.Y."/>
            <person name="Williams P."/>
            <person name="Greenwood S.J."/>
            <person name="Moroz L.L."/>
            <person name="Walt D.R."/>
            <person name="Bodnar A.G."/>
        </authorList>
    </citation>
    <scope>NUCLEOTIDE SEQUENCE</scope>
    <source>
        <strain evidence="3">GMGI-L3</strain>
    </source>
</reference>
<dbReference type="PROSITE" id="PS50940">
    <property type="entry name" value="CHIT_BIND_II"/>
    <property type="match status" value="1"/>
</dbReference>
<feature type="compositionally biased region" description="Low complexity" evidence="1">
    <location>
        <begin position="107"/>
        <end position="144"/>
    </location>
</feature>
<dbReference type="GO" id="GO:0005576">
    <property type="term" value="C:extracellular region"/>
    <property type="evidence" value="ECO:0007669"/>
    <property type="project" value="InterPro"/>
</dbReference>
<feature type="region of interest" description="Disordered" evidence="1">
    <location>
        <begin position="231"/>
        <end position="380"/>
    </location>
</feature>
<dbReference type="SUPFAM" id="SSF57625">
    <property type="entry name" value="Invertebrate chitin-binding proteins"/>
    <property type="match status" value="1"/>
</dbReference>
<dbReference type="InterPro" id="IPR036508">
    <property type="entry name" value="Chitin-bd_dom_sf"/>
</dbReference>
<dbReference type="PANTHER" id="PTHR22933">
    <property type="entry name" value="FI18007P1-RELATED"/>
    <property type="match status" value="1"/>
</dbReference>
<feature type="compositionally biased region" description="Low complexity" evidence="1">
    <location>
        <begin position="241"/>
        <end position="255"/>
    </location>
</feature>
<feature type="compositionally biased region" description="Pro residues" evidence="1">
    <location>
        <begin position="193"/>
        <end position="214"/>
    </location>
</feature>
<dbReference type="InterPro" id="IPR002557">
    <property type="entry name" value="Chitin-bd_dom"/>
</dbReference>
<dbReference type="GO" id="GO:0008061">
    <property type="term" value="F:chitin binding"/>
    <property type="evidence" value="ECO:0007669"/>
    <property type="project" value="InterPro"/>
</dbReference>
<name>A0A8J5NCV2_HOMAM</name>
<protein>
    <submittedName>
        <fullName evidence="3">U-scoloptoxin(01)-Cw1a-like 1</fullName>
    </submittedName>
</protein>
<feature type="compositionally biased region" description="Basic and acidic residues" evidence="1">
    <location>
        <begin position="307"/>
        <end position="323"/>
    </location>
</feature>
<proteinExistence type="predicted"/>
<evidence type="ECO:0000313" key="3">
    <source>
        <dbReference type="EMBL" id="KAG7176923.1"/>
    </source>
</evidence>
<evidence type="ECO:0000313" key="4">
    <source>
        <dbReference type="Proteomes" id="UP000747542"/>
    </source>
</evidence>
<dbReference type="PRINTS" id="PR01217">
    <property type="entry name" value="PRICHEXTENSN"/>
</dbReference>
<dbReference type="AlphaFoldDB" id="A0A8J5NCV2"/>
<evidence type="ECO:0000259" key="2">
    <source>
        <dbReference type="PROSITE" id="PS50940"/>
    </source>
</evidence>
<feature type="compositionally biased region" description="Low complexity" evidence="1">
    <location>
        <begin position="329"/>
        <end position="350"/>
    </location>
</feature>
<comment type="caution">
    <text evidence="3">The sequence shown here is derived from an EMBL/GenBank/DDBJ whole genome shotgun (WGS) entry which is preliminary data.</text>
</comment>
<dbReference type="InterPro" id="IPR052976">
    <property type="entry name" value="Scoloptoxin-like"/>
</dbReference>
<dbReference type="PANTHER" id="PTHR22933:SF43">
    <property type="entry name" value="LP10131P"/>
    <property type="match status" value="1"/>
</dbReference>
<gene>
    <name evidence="3" type="ORF">Hamer_G000129</name>
</gene>
<feature type="compositionally biased region" description="Polar residues" evidence="1">
    <location>
        <begin position="359"/>
        <end position="380"/>
    </location>
</feature>
<keyword evidence="4" id="KW-1185">Reference proteome</keyword>
<feature type="compositionally biased region" description="Low complexity" evidence="1">
    <location>
        <begin position="284"/>
        <end position="299"/>
    </location>
</feature>
<organism evidence="3 4">
    <name type="scientific">Homarus americanus</name>
    <name type="common">American lobster</name>
    <dbReference type="NCBI Taxonomy" id="6706"/>
    <lineage>
        <taxon>Eukaryota</taxon>
        <taxon>Metazoa</taxon>
        <taxon>Ecdysozoa</taxon>
        <taxon>Arthropoda</taxon>
        <taxon>Crustacea</taxon>
        <taxon>Multicrustacea</taxon>
        <taxon>Malacostraca</taxon>
        <taxon>Eumalacostraca</taxon>
        <taxon>Eucarida</taxon>
        <taxon>Decapoda</taxon>
        <taxon>Pleocyemata</taxon>
        <taxon>Astacidea</taxon>
        <taxon>Nephropoidea</taxon>
        <taxon>Nephropidae</taxon>
        <taxon>Homarus</taxon>
    </lineage>
</organism>
<feature type="compositionally biased region" description="Polar residues" evidence="1">
    <location>
        <begin position="163"/>
        <end position="176"/>
    </location>
</feature>